<keyword evidence="2" id="KW-1185">Reference proteome</keyword>
<accession>A0A8X6Y1F5</accession>
<dbReference type="Proteomes" id="UP000886998">
    <property type="component" value="Unassembled WGS sequence"/>
</dbReference>
<dbReference type="AlphaFoldDB" id="A0A8X6Y1F5"/>
<evidence type="ECO:0000313" key="2">
    <source>
        <dbReference type="Proteomes" id="UP000886998"/>
    </source>
</evidence>
<evidence type="ECO:0000313" key="1">
    <source>
        <dbReference type="EMBL" id="GFY62610.1"/>
    </source>
</evidence>
<reference evidence="1" key="1">
    <citation type="submission" date="2020-08" db="EMBL/GenBank/DDBJ databases">
        <title>Multicomponent nature underlies the extraordinary mechanical properties of spider dragline silk.</title>
        <authorList>
            <person name="Kono N."/>
            <person name="Nakamura H."/>
            <person name="Mori M."/>
            <person name="Yoshida Y."/>
            <person name="Ohtoshi R."/>
            <person name="Malay A.D."/>
            <person name="Moran D.A.P."/>
            <person name="Tomita M."/>
            <person name="Numata K."/>
            <person name="Arakawa K."/>
        </authorList>
    </citation>
    <scope>NUCLEOTIDE SEQUENCE</scope>
</reference>
<name>A0A8X6Y1F5_9ARAC</name>
<dbReference type="EMBL" id="BMAV01014313">
    <property type="protein sequence ID" value="GFY62610.1"/>
    <property type="molecule type" value="Genomic_DNA"/>
</dbReference>
<proteinExistence type="predicted"/>
<gene>
    <name evidence="1" type="primary">AVEN_225659_1</name>
    <name evidence="1" type="ORF">TNIN_346561</name>
</gene>
<dbReference type="OrthoDB" id="6619972at2759"/>
<comment type="caution">
    <text evidence="1">The sequence shown here is derived from an EMBL/GenBank/DDBJ whole genome shotgun (WGS) entry which is preliminary data.</text>
</comment>
<protein>
    <submittedName>
        <fullName evidence="1">DDE_3 domain-containing protein</fullName>
    </submittedName>
</protein>
<organism evidence="1 2">
    <name type="scientific">Trichonephila inaurata madagascariensis</name>
    <dbReference type="NCBI Taxonomy" id="2747483"/>
    <lineage>
        <taxon>Eukaryota</taxon>
        <taxon>Metazoa</taxon>
        <taxon>Ecdysozoa</taxon>
        <taxon>Arthropoda</taxon>
        <taxon>Chelicerata</taxon>
        <taxon>Arachnida</taxon>
        <taxon>Araneae</taxon>
        <taxon>Araneomorphae</taxon>
        <taxon>Entelegynae</taxon>
        <taxon>Araneoidea</taxon>
        <taxon>Nephilidae</taxon>
        <taxon>Trichonephila</taxon>
        <taxon>Trichonephila inaurata</taxon>
    </lineage>
</organism>
<sequence length="156" mass="17752">MSPTSLYTPSKRGISIRSRAPKNILNVYSRLREENPQESISEIVRKVSGLTGISKITVFRLKKEKTLSALSSPGKKRPSAVGQRRRLVKYDDFTLSCIRRKIHGFFRNEIPTLSKVLKEINDDAKIFSKNISQSTLYRLLKDVGFTFEKRKTGCAS</sequence>